<geneLocation type="plasmid" evidence="1">
    <name>unnamed</name>
</geneLocation>
<evidence type="ECO:0000313" key="1">
    <source>
        <dbReference type="EMBL" id="MCJ8240481.1"/>
    </source>
</evidence>
<dbReference type="Proteomes" id="UP001522662">
    <property type="component" value="Unassembled WGS sequence"/>
</dbReference>
<reference evidence="1 2" key="1">
    <citation type="submission" date="2022-03" db="EMBL/GenBank/DDBJ databases">
        <title>Rhizobium SSM4.3 sp. nov., isolated from Sediment (Gouqi Island).</title>
        <authorList>
            <person name="Chen G."/>
        </authorList>
    </citation>
    <scope>NUCLEOTIDE SEQUENCE [LARGE SCALE GENOMIC DNA]</scope>
    <source>
        <strain evidence="1 2">SSM4.3</strain>
        <plasmid evidence="1">unnamed</plasmid>
    </source>
</reference>
<dbReference type="Gene3D" id="1.25.40.380">
    <property type="entry name" value="Protein of unknown function DUF1810"/>
    <property type="match status" value="1"/>
</dbReference>
<protein>
    <submittedName>
        <fullName evidence="1">DUF1810 domain-containing protein</fullName>
    </submittedName>
</protein>
<dbReference type="Pfam" id="PF08837">
    <property type="entry name" value="DUF1810"/>
    <property type="match status" value="1"/>
</dbReference>
<organism evidence="1 2">
    <name type="scientific">Peteryoungia algae</name>
    <dbReference type="NCBI Taxonomy" id="2919917"/>
    <lineage>
        <taxon>Bacteria</taxon>
        <taxon>Pseudomonadati</taxon>
        <taxon>Pseudomonadota</taxon>
        <taxon>Alphaproteobacteria</taxon>
        <taxon>Hyphomicrobiales</taxon>
        <taxon>Rhizobiaceae</taxon>
        <taxon>Peteryoungia</taxon>
    </lineage>
</organism>
<gene>
    <name evidence="1" type="ORF">MKJ03_19270</name>
</gene>
<keyword evidence="1" id="KW-0614">Plasmid</keyword>
<proteinExistence type="predicted"/>
<dbReference type="RefSeq" id="WP_245137834.1">
    <property type="nucleotide sequence ID" value="NZ_CP128477.1"/>
</dbReference>
<dbReference type="InterPro" id="IPR036287">
    <property type="entry name" value="Rv1873-like_sf"/>
</dbReference>
<evidence type="ECO:0000313" key="2">
    <source>
        <dbReference type="Proteomes" id="UP001522662"/>
    </source>
</evidence>
<sequence>MMDGDPELDLGRFLAAQAEGYAQALKELRSGQKRSHWMWYIFPQLEGLGNSATARHFALRSADEARAYLAHPLLGKGLVEATEAVLAHADRRLVEIFGHPDDLKFRSSMTLFAAVALNEEGAIFRRALDVFCDGVPDAITLRLLGD</sequence>
<dbReference type="EMBL" id="JALAYX010000006">
    <property type="protein sequence ID" value="MCJ8240481.1"/>
    <property type="molecule type" value="Genomic_DNA"/>
</dbReference>
<dbReference type="SUPFAM" id="SSF140736">
    <property type="entry name" value="Rv1873-like"/>
    <property type="match status" value="1"/>
</dbReference>
<comment type="caution">
    <text evidence="1">The sequence shown here is derived from an EMBL/GenBank/DDBJ whole genome shotgun (WGS) entry which is preliminary data.</text>
</comment>
<keyword evidence="2" id="KW-1185">Reference proteome</keyword>
<accession>A0ABT0D4Z6</accession>
<dbReference type="InterPro" id="IPR014937">
    <property type="entry name" value="DUF1810"/>
</dbReference>
<name>A0ABT0D4Z6_9HYPH</name>
<dbReference type="PIRSF" id="PIRSF008546">
    <property type="entry name" value="UCP008546"/>
    <property type="match status" value="1"/>
</dbReference>